<dbReference type="EMBL" id="JAVRIF010000004">
    <property type="protein sequence ID" value="MDT0603855.1"/>
    <property type="molecule type" value="Genomic_DNA"/>
</dbReference>
<sequence>MANQSDRKTLMSFIRTNRKIHKWGSIIAALPLLVVIISGILLLVRKEFAYLQPETKVGLEKIPSISFEQIITQVKTVTQANVNSWQDIDRLDVRPNTGVIKVRTNSQWEIQLDSNTADILQVAYRRSDFIESLHDGTYFQDNANLWLMLPSALILLTLLITGLFLFFYPYYKRR</sequence>
<keyword evidence="1" id="KW-0472">Membrane</keyword>
<dbReference type="RefSeq" id="WP_311580903.1">
    <property type="nucleotide sequence ID" value="NZ_JAVRIF010000004.1"/>
</dbReference>
<keyword evidence="3" id="KW-1185">Reference proteome</keyword>
<keyword evidence="1" id="KW-0812">Transmembrane</keyword>
<keyword evidence="1" id="KW-1133">Transmembrane helix</keyword>
<dbReference type="Pfam" id="PF03929">
    <property type="entry name" value="PepSY_TM"/>
    <property type="match status" value="1"/>
</dbReference>
<feature type="transmembrane region" description="Helical" evidence="1">
    <location>
        <begin position="20"/>
        <end position="44"/>
    </location>
</feature>
<feature type="transmembrane region" description="Helical" evidence="1">
    <location>
        <begin position="145"/>
        <end position="168"/>
    </location>
</feature>
<dbReference type="Proteomes" id="UP001266357">
    <property type="component" value="Unassembled WGS sequence"/>
</dbReference>
<comment type="caution">
    <text evidence="2">The sequence shown here is derived from an EMBL/GenBank/DDBJ whole genome shotgun (WGS) entry which is preliminary data.</text>
</comment>
<evidence type="ECO:0000313" key="2">
    <source>
        <dbReference type="EMBL" id="MDT0603855.1"/>
    </source>
</evidence>
<name>A0ABU3A1N4_9GAMM</name>
<reference evidence="2 3" key="1">
    <citation type="submission" date="2023-09" db="EMBL/GenBank/DDBJ databases">
        <authorList>
            <person name="Rey-Velasco X."/>
        </authorList>
    </citation>
    <scope>NUCLEOTIDE SEQUENCE [LARGE SCALE GENOMIC DNA]</scope>
    <source>
        <strain evidence="2 3">W431</strain>
    </source>
</reference>
<evidence type="ECO:0000313" key="3">
    <source>
        <dbReference type="Proteomes" id="UP001266357"/>
    </source>
</evidence>
<evidence type="ECO:0000256" key="1">
    <source>
        <dbReference type="SAM" id="Phobius"/>
    </source>
</evidence>
<proteinExistence type="predicted"/>
<dbReference type="InterPro" id="IPR005625">
    <property type="entry name" value="PepSY-ass_TM"/>
</dbReference>
<gene>
    <name evidence="2" type="ORF">RM573_09640</name>
</gene>
<protein>
    <submittedName>
        <fullName evidence="2">PepSY domain-containing protein</fullName>
    </submittedName>
</protein>
<accession>A0ABU3A1N4</accession>
<organism evidence="2 3">
    <name type="scientific">Thalassotalea castellviae</name>
    <dbReference type="NCBI Taxonomy" id="3075612"/>
    <lineage>
        <taxon>Bacteria</taxon>
        <taxon>Pseudomonadati</taxon>
        <taxon>Pseudomonadota</taxon>
        <taxon>Gammaproteobacteria</taxon>
        <taxon>Alteromonadales</taxon>
        <taxon>Colwelliaceae</taxon>
        <taxon>Thalassotalea</taxon>
    </lineage>
</organism>